<keyword evidence="9 11" id="KW-0472">Membrane</keyword>
<dbReference type="Gene3D" id="3.40.50.2000">
    <property type="entry name" value="Glycogen Phosphorylase B"/>
    <property type="match status" value="1"/>
</dbReference>
<evidence type="ECO:0000256" key="5">
    <source>
        <dbReference type="ARBA" id="ARBA00017467"/>
    </source>
</evidence>
<comment type="subunit">
    <text evidence="4 11">Heterodimer with ALG13 to form a functional enzyme.</text>
</comment>
<dbReference type="AlphaFoldDB" id="N1PP74"/>
<evidence type="ECO:0000256" key="9">
    <source>
        <dbReference type="ARBA" id="ARBA00023136"/>
    </source>
</evidence>
<evidence type="ECO:0000256" key="10">
    <source>
        <dbReference type="ARBA" id="ARBA00032062"/>
    </source>
</evidence>
<feature type="transmembrane region" description="Helical" evidence="11">
    <location>
        <begin position="6"/>
        <end position="25"/>
    </location>
</feature>
<dbReference type="HOGENOM" id="CLU_064541_0_0_1"/>
<evidence type="ECO:0000256" key="2">
    <source>
        <dbReference type="ARBA" id="ARBA00004590"/>
    </source>
</evidence>
<proteinExistence type="inferred from homology"/>
<reference evidence="12 13" key="2">
    <citation type="journal article" date="2012" name="PLoS Pathog.">
        <title>Diverse lifestyles and strategies of plant pathogenesis encoded in the genomes of eighteen Dothideomycetes fungi.</title>
        <authorList>
            <person name="Ohm R.A."/>
            <person name="Feau N."/>
            <person name="Henrissat B."/>
            <person name="Schoch C.L."/>
            <person name="Horwitz B.A."/>
            <person name="Barry K.W."/>
            <person name="Condon B.J."/>
            <person name="Copeland A.C."/>
            <person name="Dhillon B."/>
            <person name="Glaser F."/>
            <person name="Hesse C.N."/>
            <person name="Kosti I."/>
            <person name="LaButti K."/>
            <person name="Lindquist E.A."/>
            <person name="Lucas S."/>
            <person name="Salamov A.A."/>
            <person name="Bradshaw R.E."/>
            <person name="Ciuffetti L."/>
            <person name="Hamelin R.C."/>
            <person name="Kema G.H.J."/>
            <person name="Lawrence C."/>
            <person name="Scott J.A."/>
            <person name="Spatafora J.W."/>
            <person name="Turgeon B.G."/>
            <person name="de Wit P.J.G.M."/>
            <person name="Zhong S."/>
            <person name="Goodwin S.B."/>
            <person name="Grigoriev I.V."/>
        </authorList>
    </citation>
    <scope>NUCLEOTIDE SEQUENCE [LARGE SCALE GENOMIC DNA]</scope>
    <source>
        <strain evidence="13">NZE10 / CBS 128990</strain>
    </source>
</reference>
<keyword evidence="6 11" id="KW-0812">Transmembrane</keyword>
<keyword evidence="8 11" id="KW-1133">Transmembrane helix</keyword>
<comment type="subcellular location">
    <subcellularLocation>
        <location evidence="1 11">Endoplasmic reticulum membrane</location>
        <topology evidence="1 11">Single-pass membrane protein</topology>
    </subcellularLocation>
    <subcellularLocation>
        <location evidence="2">Nucleus membrane</location>
        <topology evidence="2">Single-pass membrane protein</topology>
    </subcellularLocation>
</comment>
<dbReference type="Proteomes" id="UP000016933">
    <property type="component" value="Unassembled WGS sequence"/>
</dbReference>
<dbReference type="EMBL" id="KB446539">
    <property type="protein sequence ID" value="EME44733.1"/>
    <property type="molecule type" value="Genomic_DNA"/>
</dbReference>
<organism evidence="12 13">
    <name type="scientific">Dothistroma septosporum (strain NZE10 / CBS 128990)</name>
    <name type="common">Red band needle blight fungus</name>
    <name type="synonym">Mycosphaerella pini</name>
    <dbReference type="NCBI Taxonomy" id="675120"/>
    <lineage>
        <taxon>Eukaryota</taxon>
        <taxon>Fungi</taxon>
        <taxon>Dikarya</taxon>
        <taxon>Ascomycota</taxon>
        <taxon>Pezizomycotina</taxon>
        <taxon>Dothideomycetes</taxon>
        <taxon>Dothideomycetidae</taxon>
        <taxon>Mycosphaerellales</taxon>
        <taxon>Mycosphaerellaceae</taxon>
        <taxon>Dothistroma</taxon>
    </lineage>
</organism>
<dbReference type="eggNOG" id="KOG3339">
    <property type="taxonomic scope" value="Eukaryota"/>
</dbReference>
<keyword evidence="13" id="KW-1185">Reference proteome</keyword>
<evidence type="ECO:0000256" key="6">
    <source>
        <dbReference type="ARBA" id="ARBA00022692"/>
    </source>
</evidence>
<dbReference type="GO" id="GO:0006488">
    <property type="term" value="P:dolichol-linked oligosaccharide biosynthetic process"/>
    <property type="evidence" value="ECO:0007669"/>
    <property type="project" value="InterPro"/>
</dbReference>
<keyword evidence="12" id="KW-0808">Transferase</keyword>
<dbReference type="Pfam" id="PF08660">
    <property type="entry name" value="Alg14"/>
    <property type="match status" value="1"/>
</dbReference>
<dbReference type="OMA" id="CRIVFIE"/>
<feature type="transmembrane region" description="Helical" evidence="11">
    <location>
        <begin position="46"/>
        <end position="67"/>
    </location>
</feature>
<dbReference type="GO" id="GO:0004577">
    <property type="term" value="F:N-acetylglucosaminyldiphosphodolichol N-acetylglucosaminyltransferase activity"/>
    <property type="evidence" value="ECO:0007669"/>
    <property type="project" value="TreeGrafter"/>
</dbReference>
<evidence type="ECO:0000256" key="7">
    <source>
        <dbReference type="ARBA" id="ARBA00022824"/>
    </source>
</evidence>
<dbReference type="GO" id="GO:0031965">
    <property type="term" value="C:nuclear membrane"/>
    <property type="evidence" value="ECO:0007669"/>
    <property type="project" value="UniProtKB-SubCell"/>
</dbReference>
<evidence type="ECO:0000256" key="8">
    <source>
        <dbReference type="ARBA" id="ARBA00022989"/>
    </source>
</evidence>
<comment type="similarity">
    <text evidence="3 11">Belongs to the ALG14 family.</text>
</comment>
<evidence type="ECO:0000256" key="1">
    <source>
        <dbReference type="ARBA" id="ARBA00004389"/>
    </source>
</evidence>
<evidence type="ECO:0000256" key="4">
    <source>
        <dbReference type="ARBA" id="ARBA00011335"/>
    </source>
</evidence>
<comment type="caution">
    <text evidence="11">Lacks conserved residue(s) required for the propagation of feature annotation.</text>
</comment>
<reference evidence="13" key="1">
    <citation type="journal article" date="2012" name="PLoS Genet.">
        <title>The genomes of the fungal plant pathogens Cladosporium fulvum and Dothistroma septosporum reveal adaptation to different hosts and lifestyles but also signatures of common ancestry.</title>
        <authorList>
            <person name="de Wit P.J.G.M."/>
            <person name="van der Burgt A."/>
            <person name="Oekmen B."/>
            <person name="Stergiopoulos I."/>
            <person name="Abd-Elsalam K.A."/>
            <person name="Aerts A.L."/>
            <person name="Bahkali A.H."/>
            <person name="Beenen H.G."/>
            <person name="Chettri P."/>
            <person name="Cox M.P."/>
            <person name="Datema E."/>
            <person name="de Vries R.P."/>
            <person name="Dhillon B."/>
            <person name="Ganley A.R."/>
            <person name="Griffiths S.A."/>
            <person name="Guo Y."/>
            <person name="Hamelin R.C."/>
            <person name="Henrissat B."/>
            <person name="Kabir M.S."/>
            <person name="Jashni M.K."/>
            <person name="Kema G."/>
            <person name="Klaubauf S."/>
            <person name="Lapidus A."/>
            <person name="Levasseur A."/>
            <person name="Lindquist E."/>
            <person name="Mehrabi R."/>
            <person name="Ohm R.A."/>
            <person name="Owen T.J."/>
            <person name="Salamov A."/>
            <person name="Schwelm A."/>
            <person name="Schijlen E."/>
            <person name="Sun H."/>
            <person name="van den Burg H.A."/>
            <person name="van Ham R.C.H.J."/>
            <person name="Zhang S."/>
            <person name="Goodwin S.B."/>
            <person name="Grigoriev I.V."/>
            <person name="Collemare J."/>
            <person name="Bradshaw R.E."/>
        </authorList>
    </citation>
    <scope>NUCLEOTIDE SEQUENCE [LARGE SCALE GENOMIC DNA]</scope>
    <source>
        <strain evidence="13">NZE10 / CBS 128990</strain>
    </source>
</reference>
<dbReference type="PANTHER" id="PTHR12154">
    <property type="entry name" value="GLYCOSYL TRANSFERASE-RELATED"/>
    <property type="match status" value="1"/>
</dbReference>
<keyword evidence="7 11" id="KW-0256">Endoplasmic reticulum</keyword>
<dbReference type="STRING" id="675120.N1PP74"/>
<comment type="function">
    <text evidence="11">Involved in protein N-glycosylation. Essential for the second step of the dolichol-linked oligosaccharide pathway. Anchors the catalytic subunit ALG13 to the ER.</text>
</comment>
<dbReference type="InterPro" id="IPR013969">
    <property type="entry name" value="Oligosacch_biosynth_Alg14"/>
</dbReference>
<protein>
    <recommendedName>
        <fullName evidence="5 11">UDP-N-acetylglucosamine transferase subunit ALG14</fullName>
    </recommendedName>
    <alternativeName>
        <fullName evidence="10 11">Asparagine-linked glycosylation protein 14</fullName>
    </alternativeName>
</protein>
<dbReference type="OrthoDB" id="17098at2759"/>
<evidence type="ECO:0000313" key="13">
    <source>
        <dbReference type="Proteomes" id="UP000016933"/>
    </source>
</evidence>
<dbReference type="GO" id="GO:0043541">
    <property type="term" value="C:UDP-N-acetylglucosamine transferase complex"/>
    <property type="evidence" value="ECO:0007669"/>
    <property type="project" value="TreeGrafter"/>
</dbReference>
<evidence type="ECO:0000256" key="11">
    <source>
        <dbReference type="RuleBase" id="RU362127"/>
    </source>
</evidence>
<accession>N1PP74</accession>
<dbReference type="PANTHER" id="PTHR12154:SF4">
    <property type="entry name" value="UDP-N-ACETYLGLUCOSAMINE TRANSFERASE SUBUNIT ALG14 HOMOLOG"/>
    <property type="match status" value="1"/>
</dbReference>
<evidence type="ECO:0000313" key="12">
    <source>
        <dbReference type="EMBL" id="EME44733.1"/>
    </source>
</evidence>
<evidence type="ECO:0000256" key="3">
    <source>
        <dbReference type="ARBA" id="ARBA00009731"/>
    </source>
</evidence>
<sequence>MDFAAWIATILSLMLISIPLIYHRLSTILSPDRPHPRRRRRENVKVPRHLLIVLGSGGHTAEMMAMLKRAVNEKDGEMRLNWQDFPLRTWVISSGDIISAARARAFEDTIMEEADDTVGTYNIEIVPRAREIHQPLYTAPISSLHCLRSCLGVLTRYGHPDLILCNGPATATILIFTSVLLRFFNIGGCTTRGKMRTIYVESWARVKKLSLSGWLLSRVVDRFLVQWPQLEGRGRAEYIGVLV</sequence>
<name>N1PP74_DOTSN</name>
<gene>
    <name evidence="11" type="primary">ALG14</name>
    <name evidence="12" type="ORF">DOTSEDRAFT_72253</name>
</gene>